<name>X0THC1_9ZZZZ</name>
<comment type="caution">
    <text evidence="2">The sequence shown here is derived from an EMBL/GenBank/DDBJ whole genome shotgun (WGS) entry which is preliminary data.</text>
</comment>
<keyword evidence="1" id="KW-0812">Transmembrane</keyword>
<evidence type="ECO:0000313" key="2">
    <source>
        <dbReference type="EMBL" id="GAF92644.1"/>
    </source>
</evidence>
<feature type="non-terminal residue" evidence="2">
    <location>
        <position position="154"/>
    </location>
</feature>
<feature type="transmembrane region" description="Helical" evidence="1">
    <location>
        <begin position="110"/>
        <end position="129"/>
    </location>
</feature>
<reference evidence="2" key="1">
    <citation type="journal article" date="2014" name="Front. Microbiol.">
        <title>High frequency of phylogenetically diverse reductive dehalogenase-homologous genes in deep subseafloor sedimentary metagenomes.</title>
        <authorList>
            <person name="Kawai M."/>
            <person name="Futagami T."/>
            <person name="Toyoda A."/>
            <person name="Takaki Y."/>
            <person name="Nishi S."/>
            <person name="Hori S."/>
            <person name="Arai W."/>
            <person name="Tsubouchi T."/>
            <person name="Morono Y."/>
            <person name="Uchiyama I."/>
            <person name="Ito T."/>
            <person name="Fujiyama A."/>
            <person name="Inagaki F."/>
            <person name="Takami H."/>
        </authorList>
    </citation>
    <scope>NUCLEOTIDE SEQUENCE</scope>
    <source>
        <strain evidence="2">Expedition CK06-06</strain>
    </source>
</reference>
<evidence type="ECO:0000256" key="1">
    <source>
        <dbReference type="SAM" id="Phobius"/>
    </source>
</evidence>
<protein>
    <submittedName>
        <fullName evidence="2">Uncharacterized protein</fullName>
    </submittedName>
</protein>
<feature type="transmembrane region" description="Helical" evidence="1">
    <location>
        <begin position="79"/>
        <end position="98"/>
    </location>
</feature>
<keyword evidence="1" id="KW-1133">Transmembrane helix</keyword>
<feature type="transmembrane region" description="Helical" evidence="1">
    <location>
        <begin position="46"/>
        <end position="67"/>
    </location>
</feature>
<dbReference type="EMBL" id="BARS01019595">
    <property type="protein sequence ID" value="GAF92644.1"/>
    <property type="molecule type" value="Genomic_DNA"/>
</dbReference>
<sequence>MKMKAKDNIAQIKKTLLQGVRKIFVQDLYVEGHEPTKSYFGEKKFYGLYAIFTIYSFLILIGINFPGEYLNILTFGNPFAFGNALVAFFLALSLLYSNDKIRKFIFERNSLIKQAILYVSIISGFHFLFTFIYSINVNFISYLLGLSTIWLILL</sequence>
<keyword evidence="1" id="KW-0472">Membrane</keyword>
<organism evidence="2">
    <name type="scientific">marine sediment metagenome</name>
    <dbReference type="NCBI Taxonomy" id="412755"/>
    <lineage>
        <taxon>unclassified sequences</taxon>
        <taxon>metagenomes</taxon>
        <taxon>ecological metagenomes</taxon>
    </lineage>
</organism>
<gene>
    <name evidence="2" type="ORF">S01H1_31727</name>
</gene>
<proteinExistence type="predicted"/>
<accession>X0THC1</accession>
<dbReference type="AlphaFoldDB" id="X0THC1"/>